<protein>
    <submittedName>
        <fullName evidence="2">Uncharacterized protein</fullName>
    </submittedName>
</protein>
<accession>A0A9W7AU93</accession>
<dbReference type="AlphaFoldDB" id="A0A9W7AU93"/>
<gene>
    <name evidence="2" type="ORF">TL16_g07585</name>
</gene>
<dbReference type="EMBL" id="BLQM01000241">
    <property type="protein sequence ID" value="GMH77924.1"/>
    <property type="molecule type" value="Genomic_DNA"/>
</dbReference>
<proteinExistence type="predicted"/>
<dbReference type="Pfam" id="PF12796">
    <property type="entry name" value="Ank_2"/>
    <property type="match status" value="1"/>
</dbReference>
<dbReference type="Gene3D" id="1.25.40.20">
    <property type="entry name" value="Ankyrin repeat-containing domain"/>
    <property type="match status" value="1"/>
</dbReference>
<evidence type="ECO:0000313" key="2">
    <source>
        <dbReference type="EMBL" id="GMH77924.1"/>
    </source>
</evidence>
<organism evidence="2 3">
    <name type="scientific">Triparma laevis f. inornata</name>
    <dbReference type="NCBI Taxonomy" id="1714386"/>
    <lineage>
        <taxon>Eukaryota</taxon>
        <taxon>Sar</taxon>
        <taxon>Stramenopiles</taxon>
        <taxon>Ochrophyta</taxon>
        <taxon>Bolidophyceae</taxon>
        <taxon>Parmales</taxon>
        <taxon>Triparmaceae</taxon>
        <taxon>Triparma</taxon>
    </lineage>
</organism>
<dbReference type="InterPro" id="IPR002110">
    <property type="entry name" value="Ankyrin_rpt"/>
</dbReference>
<feature type="repeat" description="ANK" evidence="1">
    <location>
        <begin position="127"/>
        <end position="160"/>
    </location>
</feature>
<name>A0A9W7AU93_9STRA</name>
<dbReference type="PROSITE" id="PS50088">
    <property type="entry name" value="ANK_REPEAT"/>
    <property type="match status" value="1"/>
</dbReference>
<dbReference type="PROSITE" id="PS50297">
    <property type="entry name" value="ANK_REP_REGION"/>
    <property type="match status" value="1"/>
</dbReference>
<reference evidence="3" key="1">
    <citation type="journal article" date="2023" name="Commun. Biol.">
        <title>Genome analysis of Parmales, the sister group of diatoms, reveals the evolutionary specialization of diatoms from phago-mixotrophs to photoautotrophs.</title>
        <authorList>
            <person name="Ban H."/>
            <person name="Sato S."/>
            <person name="Yoshikawa S."/>
            <person name="Yamada K."/>
            <person name="Nakamura Y."/>
            <person name="Ichinomiya M."/>
            <person name="Sato N."/>
            <person name="Blanc-Mathieu R."/>
            <person name="Endo H."/>
            <person name="Kuwata A."/>
            <person name="Ogata H."/>
        </authorList>
    </citation>
    <scope>NUCLEOTIDE SEQUENCE [LARGE SCALE GENOMIC DNA]</scope>
</reference>
<dbReference type="SMART" id="SM00248">
    <property type="entry name" value="ANK"/>
    <property type="match status" value="2"/>
</dbReference>
<evidence type="ECO:0000256" key="1">
    <source>
        <dbReference type="PROSITE-ProRule" id="PRU00023"/>
    </source>
</evidence>
<dbReference type="SUPFAM" id="SSF48403">
    <property type="entry name" value="Ankyrin repeat"/>
    <property type="match status" value="1"/>
</dbReference>
<keyword evidence="1" id="KW-0040">ANK repeat</keyword>
<dbReference type="InterPro" id="IPR036770">
    <property type="entry name" value="Ankyrin_rpt-contain_sf"/>
</dbReference>
<comment type="caution">
    <text evidence="2">The sequence shown here is derived from an EMBL/GenBank/DDBJ whole genome shotgun (WGS) entry which is preliminary data.</text>
</comment>
<evidence type="ECO:0000313" key="3">
    <source>
        <dbReference type="Proteomes" id="UP001162640"/>
    </source>
</evidence>
<sequence length="216" mass="23090">MKYTLLPVLFSMSTSQPLYRPDGVKIIHDPYAPGVAEKYGLPGSTDREGFDPYADSVGPGIYSGSVKRNKNGEVKMGQQYQNHNSKPGPVYDGKGYSLMSRAISAGPETVENILADFPTLINEVSTGGATPLHTAGMSRKGSTSTALLISKGGDINALDTYGFTPLHRMASNNLAVGAKALLEAGAEPTSAIVKISMQSEARDVLRIIEEHEFKKL</sequence>
<dbReference type="Proteomes" id="UP001162640">
    <property type="component" value="Unassembled WGS sequence"/>
</dbReference>